<dbReference type="InterPro" id="IPR000620">
    <property type="entry name" value="EamA_dom"/>
</dbReference>
<dbReference type="EMBL" id="PCTU01000022">
    <property type="protein sequence ID" value="PIP88344.1"/>
    <property type="molecule type" value="Genomic_DNA"/>
</dbReference>
<evidence type="ECO:0000256" key="1">
    <source>
        <dbReference type="SAM" id="Phobius"/>
    </source>
</evidence>
<proteinExistence type="predicted"/>
<dbReference type="Gene3D" id="1.10.3730.20">
    <property type="match status" value="2"/>
</dbReference>
<dbReference type="SUPFAM" id="SSF103481">
    <property type="entry name" value="Multidrug resistance efflux transporter EmrE"/>
    <property type="match status" value="2"/>
</dbReference>
<protein>
    <recommendedName>
        <fullName evidence="2">EamA domain-containing protein</fullName>
    </recommendedName>
</protein>
<dbReference type="AlphaFoldDB" id="A0A2H0E1N5"/>
<name>A0A2H0E1N5_9BACT</name>
<dbReference type="Pfam" id="PF00892">
    <property type="entry name" value="EamA"/>
    <property type="match status" value="2"/>
</dbReference>
<feature type="transmembrane region" description="Helical" evidence="1">
    <location>
        <begin position="6"/>
        <end position="24"/>
    </location>
</feature>
<feature type="transmembrane region" description="Helical" evidence="1">
    <location>
        <begin position="141"/>
        <end position="162"/>
    </location>
</feature>
<dbReference type="Proteomes" id="UP000229981">
    <property type="component" value="Unassembled WGS sequence"/>
</dbReference>
<feature type="transmembrane region" description="Helical" evidence="1">
    <location>
        <begin position="232"/>
        <end position="252"/>
    </location>
</feature>
<dbReference type="InterPro" id="IPR037185">
    <property type="entry name" value="EmrE-like"/>
</dbReference>
<reference evidence="3 4" key="1">
    <citation type="submission" date="2017-09" db="EMBL/GenBank/DDBJ databases">
        <title>Depth-based differentiation of microbial function through sediment-hosted aquifers and enrichment of novel symbionts in the deep terrestrial subsurface.</title>
        <authorList>
            <person name="Probst A.J."/>
            <person name="Ladd B."/>
            <person name="Jarett J.K."/>
            <person name="Geller-Mcgrath D.E."/>
            <person name="Sieber C.M."/>
            <person name="Emerson J.B."/>
            <person name="Anantharaman K."/>
            <person name="Thomas B.C."/>
            <person name="Malmstrom R."/>
            <person name="Stieglmeier M."/>
            <person name="Klingl A."/>
            <person name="Woyke T."/>
            <person name="Ryan C.M."/>
            <person name="Banfield J.F."/>
        </authorList>
    </citation>
    <scope>NUCLEOTIDE SEQUENCE [LARGE SCALE GENOMIC DNA]</scope>
    <source>
        <strain evidence="3">CG22_combo_CG10-13_8_21_14_all_01_47_9</strain>
    </source>
</reference>
<sequence length="278" mass="30021">MWLILALVTAVFWAIGIVMLKKGVNYLPLCLVYLLNALAFGAWWFLYWLINGGWQFNWTAAGLALLPGVAFVFTLTALSRAEAALISVAGSINPLVTAGLAVLFLGERLNIPQGVLIAAVISGIVIMAWPEKLSGKISRGIVWGLGYGLIYGVINFSGKYAIDTVGPTSYSLMNTAWMLLISLVWLLIEGEEKKLLSLVKSVSGKQTIAATIVFNLGGLAFFLAVAAGQVSLVMPVVNLYVPLICILAWWWLKEKMTRRQMAGAGVIVASVILLSLMS</sequence>
<comment type="caution">
    <text evidence="3">The sequence shown here is derived from an EMBL/GenBank/DDBJ whole genome shotgun (WGS) entry which is preliminary data.</text>
</comment>
<keyword evidence="1" id="KW-0472">Membrane</keyword>
<feature type="transmembrane region" description="Helical" evidence="1">
    <location>
        <begin position="56"/>
        <end position="78"/>
    </location>
</feature>
<feature type="transmembrane region" description="Helical" evidence="1">
    <location>
        <begin position="111"/>
        <end position="129"/>
    </location>
</feature>
<evidence type="ECO:0000313" key="4">
    <source>
        <dbReference type="Proteomes" id="UP000229981"/>
    </source>
</evidence>
<keyword evidence="1" id="KW-1133">Transmembrane helix</keyword>
<feature type="transmembrane region" description="Helical" evidence="1">
    <location>
        <begin position="208"/>
        <end position="226"/>
    </location>
</feature>
<evidence type="ECO:0000313" key="3">
    <source>
        <dbReference type="EMBL" id="PIP88344.1"/>
    </source>
</evidence>
<evidence type="ECO:0000259" key="2">
    <source>
        <dbReference type="Pfam" id="PF00892"/>
    </source>
</evidence>
<feature type="domain" description="EamA" evidence="2">
    <location>
        <begin position="2"/>
        <end position="128"/>
    </location>
</feature>
<gene>
    <name evidence="3" type="ORF">COW80_00850</name>
</gene>
<feature type="transmembrane region" description="Helical" evidence="1">
    <location>
        <begin position="31"/>
        <end position="50"/>
    </location>
</feature>
<feature type="transmembrane region" description="Helical" evidence="1">
    <location>
        <begin position="85"/>
        <end position="105"/>
    </location>
</feature>
<dbReference type="GO" id="GO:0016020">
    <property type="term" value="C:membrane"/>
    <property type="evidence" value="ECO:0007669"/>
    <property type="project" value="InterPro"/>
</dbReference>
<accession>A0A2H0E1N5</accession>
<feature type="transmembrane region" description="Helical" evidence="1">
    <location>
        <begin position="261"/>
        <end position="277"/>
    </location>
</feature>
<keyword evidence="1" id="KW-0812">Transmembrane</keyword>
<organism evidence="3 4">
    <name type="scientific">Candidatus Beckwithbacteria bacterium CG22_combo_CG10-13_8_21_14_all_01_47_9</name>
    <dbReference type="NCBI Taxonomy" id="1974496"/>
    <lineage>
        <taxon>Bacteria</taxon>
        <taxon>Candidatus Beckwithiibacteriota</taxon>
    </lineage>
</organism>
<feature type="domain" description="EamA" evidence="2">
    <location>
        <begin position="139"/>
        <end position="275"/>
    </location>
</feature>
<feature type="transmembrane region" description="Helical" evidence="1">
    <location>
        <begin position="168"/>
        <end position="188"/>
    </location>
</feature>